<proteinExistence type="predicted"/>
<protein>
    <submittedName>
        <fullName evidence="2">Uncharacterized protein</fullName>
    </submittedName>
</protein>
<organism evidence="2 3">
    <name type="scientific">Trematosphaeria pertusa</name>
    <dbReference type="NCBI Taxonomy" id="390896"/>
    <lineage>
        <taxon>Eukaryota</taxon>
        <taxon>Fungi</taxon>
        <taxon>Dikarya</taxon>
        <taxon>Ascomycota</taxon>
        <taxon>Pezizomycotina</taxon>
        <taxon>Dothideomycetes</taxon>
        <taxon>Pleosporomycetidae</taxon>
        <taxon>Pleosporales</taxon>
        <taxon>Massarineae</taxon>
        <taxon>Trematosphaeriaceae</taxon>
        <taxon>Trematosphaeria</taxon>
    </lineage>
</organism>
<gene>
    <name evidence="2" type="ORF">BU26DRAFT_562740</name>
</gene>
<feature type="region of interest" description="Disordered" evidence="1">
    <location>
        <begin position="1"/>
        <end position="43"/>
    </location>
</feature>
<dbReference type="Proteomes" id="UP000800094">
    <property type="component" value="Unassembled WGS sequence"/>
</dbReference>
<evidence type="ECO:0000313" key="2">
    <source>
        <dbReference type="EMBL" id="KAF2250781.1"/>
    </source>
</evidence>
<accession>A0A6A6IK33</accession>
<feature type="region of interest" description="Disordered" evidence="1">
    <location>
        <begin position="116"/>
        <end position="176"/>
    </location>
</feature>
<name>A0A6A6IK33_9PLEO</name>
<reference evidence="2" key="1">
    <citation type="journal article" date="2020" name="Stud. Mycol.">
        <title>101 Dothideomycetes genomes: a test case for predicting lifestyles and emergence of pathogens.</title>
        <authorList>
            <person name="Haridas S."/>
            <person name="Albert R."/>
            <person name="Binder M."/>
            <person name="Bloem J."/>
            <person name="Labutti K."/>
            <person name="Salamov A."/>
            <person name="Andreopoulos B."/>
            <person name="Baker S."/>
            <person name="Barry K."/>
            <person name="Bills G."/>
            <person name="Bluhm B."/>
            <person name="Cannon C."/>
            <person name="Castanera R."/>
            <person name="Culley D."/>
            <person name="Daum C."/>
            <person name="Ezra D."/>
            <person name="Gonzalez J."/>
            <person name="Henrissat B."/>
            <person name="Kuo A."/>
            <person name="Liang C."/>
            <person name="Lipzen A."/>
            <person name="Lutzoni F."/>
            <person name="Magnuson J."/>
            <person name="Mondo S."/>
            <person name="Nolan M."/>
            <person name="Ohm R."/>
            <person name="Pangilinan J."/>
            <person name="Park H.-J."/>
            <person name="Ramirez L."/>
            <person name="Alfaro M."/>
            <person name="Sun H."/>
            <person name="Tritt A."/>
            <person name="Yoshinaga Y."/>
            <person name="Zwiers L.-H."/>
            <person name="Turgeon B."/>
            <person name="Goodwin S."/>
            <person name="Spatafora J."/>
            <person name="Crous P."/>
            <person name="Grigoriev I."/>
        </authorList>
    </citation>
    <scope>NUCLEOTIDE SEQUENCE</scope>
    <source>
        <strain evidence="2">CBS 122368</strain>
    </source>
</reference>
<dbReference type="AlphaFoldDB" id="A0A6A6IK33"/>
<keyword evidence="3" id="KW-1185">Reference proteome</keyword>
<dbReference type="EMBL" id="ML987193">
    <property type="protein sequence ID" value="KAF2250781.1"/>
    <property type="molecule type" value="Genomic_DNA"/>
</dbReference>
<evidence type="ECO:0000256" key="1">
    <source>
        <dbReference type="SAM" id="MobiDB-lite"/>
    </source>
</evidence>
<evidence type="ECO:0000313" key="3">
    <source>
        <dbReference type="Proteomes" id="UP000800094"/>
    </source>
</evidence>
<feature type="compositionally biased region" description="Polar residues" evidence="1">
    <location>
        <begin position="164"/>
        <end position="173"/>
    </location>
</feature>
<sequence length="324" mass="35656">MAGRYIPPHLRNKQASAPDAGAPNPGQTNLAATRRRSAPTLGNEGLTLREIHAYFWKDEDTPDSTHNTTLHSSSENPNGLAWVLLFAGANPKWDSDGVIFVKSNLDVLPTIQSSAGVLQKSGSGDRSVKPEDISAHPEDSLSHVRDAHTESDEVAGKTGKEDISTSSGLSSVTPAEGIPIDHPPIAVFSQPHRMRSGRCWRFVGWYKISHLELIAPHSEGLVRMLSKKWETVDKYGRVQQRRRDAKGWEESMAHKWAVIKMEKDVEAMQEKGEPKIERIEEDEEGGGVSLDGQGSVAKNVNEILAELRIKDQAKSALDSQHLNK</sequence>
<dbReference type="GeneID" id="54586394"/>
<dbReference type="RefSeq" id="XP_033685785.1">
    <property type="nucleotide sequence ID" value="XM_033833064.1"/>
</dbReference>
<feature type="compositionally biased region" description="Basic and acidic residues" evidence="1">
    <location>
        <begin position="126"/>
        <end position="163"/>
    </location>
</feature>
<dbReference type="OrthoDB" id="2563155at2759"/>